<evidence type="ECO:0000313" key="2">
    <source>
        <dbReference type="EMBL" id="KAK4137284.1"/>
    </source>
</evidence>
<evidence type="ECO:0000256" key="1">
    <source>
        <dbReference type="SAM" id="MobiDB-lite"/>
    </source>
</evidence>
<accession>A0AAN6UQV4</accession>
<reference evidence="2" key="1">
    <citation type="journal article" date="2023" name="Mol. Phylogenet. Evol.">
        <title>Genome-scale phylogeny and comparative genomics of the fungal order Sordariales.</title>
        <authorList>
            <person name="Hensen N."/>
            <person name="Bonometti L."/>
            <person name="Westerberg I."/>
            <person name="Brannstrom I.O."/>
            <person name="Guillou S."/>
            <person name="Cros-Aarteil S."/>
            <person name="Calhoun S."/>
            <person name="Haridas S."/>
            <person name="Kuo A."/>
            <person name="Mondo S."/>
            <person name="Pangilinan J."/>
            <person name="Riley R."/>
            <person name="LaButti K."/>
            <person name="Andreopoulos B."/>
            <person name="Lipzen A."/>
            <person name="Chen C."/>
            <person name="Yan M."/>
            <person name="Daum C."/>
            <person name="Ng V."/>
            <person name="Clum A."/>
            <person name="Steindorff A."/>
            <person name="Ohm R.A."/>
            <person name="Martin F."/>
            <person name="Silar P."/>
            <person name="Natvig D.O."/>
            <person name="Lalanne C."/>
            <person name="Gautier V."/>
            <person name="Ament-Velasquez S.L."/>
            <person name="Kruys A."/>
            <person name="Hutchinson M.I."/>
            <person name="Powell A.J."/>
            <person name="Barry K."/>
            <person name="Miller A.N."/>
            <person name="Grigoriev I.V."/>
            <person name="Debuchy R."/>
            <person name="Gladieux P."/>
            <person name="Hiltunen Thoren M."/>
            <person name="Johannesson H."/>
        </authorList>
    </citation>
    <scope>NUCLEOTIDE SEQUENCE</scope>
    <source>
        <strain evidence="2">CBS 123565</strain>
    </source>
</reference>
<reference evidence="2" key="2">
    <citation type="submission" date="2023-05" db="EMBL/GenBank/DDBJ databases">
        <authorList>
            <consortium name="Lawrence Berkeley National Laboratory"/>
            <person name="Steindorff A."/>
            <person name="Hensen N."/>
            <person name="Bonometti L."/>
            <person name="Westerberg I."/>
            <person name="Brannstrom I.O."/>
            <person name="Guillou S."/>
            <person name="Cros-Aarteil S."/>
            <person name="Calhoun S."/>
            <person name="Haridas S."/>
            <person name="Kuo A."/>
            <person name="Mondo S."/>
            <person name="Pangilinan J."/>
            <person name="Riley R."/>
            <person name="Labutti K."/>
            <person name="Andreopoulos B."/>
            <person name="Lipzen A."/>
            <person name="Chen C."/>
            <person name="Yanf M."/>
            <person name="Daum C."/>
            <person name="Ng V."/>
            <person name="Clum A."/>
            <person name="Ohm R."/>
            <person name="Martin F."/>
            <person name="Silar P."/>
            <person name="Natvig D."/>
            <person name="Lalanne C."/>
            <person name="Gautier V."/>
            <person name="Ament-Velasquez S.L."/>
            <person name="Kruys A."/>
            <person name="Hutchinson M.I."/>
            <person name="Powell A.J."/>
            <person name="Barry K."/>
            <person name="Miller A.N."/>
            <person name="Grigoriev I.V."/>
            <person name="Debuchy R."/>
            <person name="Gladieux P."/>
            <person name="Thoren M.H."/>
            <person name="Johannesson H."/>
        </authorList>
    </citation>
    <scope>NUCLEOTIDE SEQUENCE</scope>
    <source>
        <strain evidence="2">CBS 123565</strain>
    </source>
</reference>
<evidence type="ECO:0000313" key="3">
    <source>
        <dbReference type="Proteomes" id="UP001304895"/>
    </source>
</evidence>
<name>A0AAN6UQV4_9PEZI</name>
<gene>
    <name evidence="2" type="ORF">BT67DRAFT_438550</name>
</gene>
<dbReference type="AlphaFoldDB" id="A0AAN6UQV4"/>
<feature type="region of interest" description="Disordered" evidence="1">
    <location>
        <begin position="1"/>
        <end position="27"/>
    </location>
</feature>
<comment type="caution">
    <text evidence="2">The sequence shown here is derived from an EMBL/GenBank/DDBJ whole genome shotgun (WGS) entry which is preliminary data.</text>
</comment>
<dbReference type="EMBL" id="MU853402">
    <property type="protein sequence ID" value="KAK4137284.1"/>
    <property type="molecule type" value="Genomic_DNA"/>
</dbReference>
<keyword evidence="3" id="KW-1185">Reference proteome</keyword>
<dbReference type="Proteomes" id="UP001304895">
    <property type="component" value="Unassembled WGS sequence"/>
</dbReference>
<organism evidence="2 3">
    <name type="scientific">Trichocladium antarcticum</name>
    <dbReference type="NCBI Taxonomy" id="1450529"/>
    <lineage>
        <taxon>Eukaryota</taxon>
        <taxon>Fungi</taxon>
        <taxon>Dikarya</taxon>
        <taxon>Ascomycota</taxon>
        <taxon>Pezizomycotina</taxon>
        <taxon>Sordariomycetes</taxon>
        <taxon>Sordariomycetidae</taxon>
        <taxon>Sordariales</taxon>
        <taxon>Chaetomiaceae</taxon>
        <taxon>Trichocladium</taxon>
    </lineage>
</organism>
<protein>
    <submittedName>
        <fullName evidence="2">Uncharacterized protein</fullName>
    </submittedName>
</protein>
<proteinExistence type="predicted"/>
<sequence>MSKSVAFERLSSVQTSASSKHRVLSTDTASTSLCTAFATVSPSMAEEQSVHLKTGRVTSQKAPATVAVKFPRLLLRFPVGVTQHVALLEESVTIPTFRRPSRSDDKALRCGQ</sequence>